<dbReference type="EnsemblPlants" id="OMERI05G04690.1">
    <property type="protein sequence ID" value="OMERI05G04690.1"/>
    <property type="gene ID" value="OMERI05G04690"/>
</dbReference>
<evidence type="ECO:0000256" key="1">
    <source>
        <dbReference type="SAM" id="MobiDB-lite"/>
    </source>
</evidence>
<dbReference type="AlphaFoldDB" id="A0A0E0DMN5"/>
<reference evidence="2" key="2">
    <citation type="submission" date="2018-05" db="EMBL/GenBank/DDBJ databases">
        <title>OmerRS3 (Oryza meridionalis Reference Sequence Version 3).</title>
        <authorList>
            <person name="Zhang J."/>
            <person name="Kudrna D."/>
            <person name="Lee S."/>
            <person name="Talag J."/>
            <person name="Welchert J."/>
            <person name="Wing R.A."/>
        </authorList>
    </citation>
    <scope>NUCLEOTIDE SEQUENCE [LARGE SCALE GENOMIC DNA]</scope>
    <source>
        <strain evidence="2">cv. OR44</strain>
    </source>
</reference>
<feature type="compositionally biased region" description="Polar residues" evidence="1">
    <location>
        <begin position="69"/>
        <end position="81"/>
    </location>
</feature>
<dbReference type="Gramene" id="OMERI05G04690.1">
    <property type="protein sequence ID" value="OMERI05G04690.1"/>
    <property type="gene ID" value="OMERI05G04690"/>
</dbReference>
<keyword evidence="3" id="KW-1185">Reference proteome</keyword>
<proteinExistence type="predicted"/>
<evidence type="ECO:0000313" key="3">
    <source>
        <dbReference type="Proteomes" id="UP000008021"/>
    </source>
</evidence>
<organism evidence="2">
    <name type="scientific">Oryza meridionalis</name>
    <dbReference type="NCBI Taxonomy" id="40149"/>
    <lineage>
        <taxon>Eukaryota</taxon>
        <taxon>Viridiplantae</taxon>
        <taxon>Streptophyta</taxon>
        <taxon>Embryophyta</taxon>
        <taxon>Tracheophyta</taxon>
        <taxon>Spermatophyta</taxon>
        <taxon>Magnoliopsida</taxon>
        <taxon>Liliopsida</taxon>
        <taxon>Poales</taxon>
        <taxon>Poaceae</taxon>
        <taxon>BOP clade</taxon>
        <taxon>Oryzoideae</taxon>
        <taxon>Oryzeae</taxon>
        <taxon>Oryzinae</taxon>
        <taxon>Oryza</taxon>
    </lineage>
</organism>
<dbReference type="HOGENOM" id="CLU_163636_0_0_1"/>
<feature type="region of interest" description="Disordered" evidence="1">
    <location>
        <begin position="69"/>
        <end position="115"/>
    </location>
</feature>
<sequence length="115" mass="12513">MLVDAVQPPALPLWVSGVMSVQSCRRERYRVIADSGASTECHRRFSVVAPATVDQNKPSCRASIFPLASSSKAPKNPQEPSLEQGERILSSPAPTTVSISDSVASDERRFNFSHE</sequence>
<feature type="compositionally biased region" description="Basic and acidic residues" evidence="1">
    <location>
        <begin position="105"/>
        <end position="115"/>
    </location>
</feature>
<feature type="compositionally biased region" description="Polar residues" evidence="1">
    <location>
        <begin position="92"/>
        <end position="103"/>
    </location>
</feature>
<protein>
    <submittedName>
        <fullName evidence="2">Uncharacterized protein</fullName>
    </submittedName>
</protein>
<dbReference type="Proteomes" id="UP000008021">
    <property type="component" value="Chromosome 5"/>
</dbReference>
<name>A0A0E0DMN5_9ORYZ</name>
<evidence type="ECO:0000313" key="2">
    <source>
        <dbReference type="EnsemblPlants" id="OMERI05G04690.1"/>
    </source>
</evidence>
<accession>A0A0E0DMN5</accession>
<reference evidence="2" key="1">
    <citation type="submission" date="2015-04" db="UniProtKB">
        <authorList>
            <consortium name="EnsemblPlants"/>
        </authorList>
    </citation>
    <scope>IDENTIFICATION</scope>
</reference>